<dbReference type="PANTHER" id="PTHR18870">
    <property type="entry name" value="PROTEIN TAG-278-RELATED"/>
    <property type="match status" value="1"/>
</dbReference>
<feature type="region of interest" description="Disordered" evidence="3">
    <location>
        <begin position="397"/>
        <end position="450"/>
    </location>
</feature>
<dbReference type="Pfam" id="PF15665">
    <property type="entry name" value="FAM184"/>
    <property type="match status" value="1"/>
</dbReference>
<feature type="coiled-coil region" evidence="2">
    <location>
        <begin position="166"/>
        <end position="223"/>
    </location>
</feature>
<proteinExistence type="predicted"/>
<name>A0A4U5TY98_COLLU</name>
<feature type="coiled-coil region" evidence="2">
    <location>
        <begin position="56"/>
        <end position="136"/>
    </location>
</feature>
<dbReference type="EMBL" id="CM014078">
    <property type="protein sequence ID" value="TKS66449.1"/>
    <property type="molecule type" value="Genomic_DNA"/>
</dbReference>
<feature type="region of interest" description="Disordered" evidence="3">
    <location>
        <begin position="489"/>
        <end position="527"/>
    </location>
</feature>
<feature type="compositionally biased region" description="Basic and acidic residues" evidence="3">
    <location>
        <begin position="489"/>
        <end position="508"/>
    </location>
</feature>
<dbReference type="STRING" id="240159.A0A4U5TY98"/>
<feature type="domain" description="Protein FAM184A/B N-terminal" evidence="4">
    <location>
        <begin position="62"/>
        <end position="277"/>
    </location>
</feature>
<protein>
    <submittedName>
        <fullName evidence="5">Protein FAM184A</fullName>
    </submittedName>
</protein>
<organism evidence="5 6">
    <name type="scientific">Collichthys lucidus</name>
    <name type="common">Big head croaker</name>
    <name type="synonym">Sciaena lucida</name>
    <dbReference type="NCBI Taxonomy" id="240159"/>
    <lineage>
        <taxon>Eukaryota</taxon>
        <taxon>Metazoa</taxon>
        <taxon>Chordata</taxon>
        <taxon>Craniata</taxon>
        <taxon>Vertebrata</taxon>
        <taxon>Euteleostomi</taxon>
        <taxon>Actinopterygii</taxon>
        <taxon>Neopterygii</taxon>
        <taxon>Teleostei</taxon>
        <taxon>Neoteleostei</taxon>
        <taxon>Acanthomorphata</taxon>
        <taxon>Eupercaria</taxon>
        <taxon>Sciaenidae</taxon>
        <taxon>Collichthys</taxon>
    </lineage>
</organism>
<feature type="coiled-coil region" evidence="2">
    <location>
        <begin position="258"/>
        <end position="363"/>
    </location>
</feature>
<feature type="region of interest" description="Disordered" evidence="3">
    <location>
        <begin position="239"/>
        <end position="258"/>
    </location>
</feature>
<evidence type="ECO:0000256" key="2">
    <source>
        <dbReference type="SAM" id="Coils"/>
    </source>
</evidence>
<gene>
    <name evidence="5" type="ORF">D9C73_000505</name>
</gene>
<keyword evidence="6" id="KW-1185">Reference proteome</keyword>
<evidence type="ECO:0000256" key="3">
    <source>
        <dbReference type="SAM" id="MobiDB-lite"/>
    </source>
</evidence>
<sequence length="585" mass="67533">MATGAGWQPPYNTSSSTSNTTKYTPSSTSTAASMFYDGSLTLEYTQDLHLKMSKKIAQLTKVIYALNTKNDEHEEEIESLKEAHEDEVQHIVTETRDKIMQYKSKMADEADLRRRLASLEESVELHEHMKRQALAEFEMYRQRMEDSQLCTEAQHTQRVVSMSREVEEMRRDFEEKLRAFSQAQAQFEADKRRALEEMRATHRQEVEELLNNQQNQSATSTEDQEKLAELHRQELLFWRRGGTDGEGGGANEGQGPSVEEYEAKLGKAQEYYERELEAMRRTHQLTTENLLAWKRTEVELRKEFQAQEAALQRSLSKLRSELQKAQEEARENRDKTNRLQTSLANAEGTIKNLHKQLEEAIQDGEIWVMQLKDTEYELEGSRERVQQQATEILHKANRLLTGHPDVPRGDDQEPGPGAEPAEGEDGRLEEEREALLNQSQAANEQHKQQVLKLEQGYEKELSRLRAHYEEEMLRFKEAQVRALEEMEEEKHQAMSEEAQQEKEEEKRLLMTGRDQPPPRPSTATQLQVPTGIRTSAFTTCAFRFGNESTTPPDTLRCQTFTVSAFKSKLWVLAFKTDCTSQDLNP</sequence>
<feature type="compositionally biased region" description="Low complexity" evidence="3">
    <location>
        <begin position="10"/>
        <end position="28"/>
    </location>
</feature>
<dbReference type="AlphaFoldDB" id="A0A4U5TY98"/>
<dbReference type="PANTHER" id="PTHR18870:SF10">
    <property type="entry name" value="PROTEIN FAM184A"/>
    <property type="match status" value="1"/>
</dbReference>
<dbReference type="InterPro" id="IPR039478">
    <property type="entry name" value="FAM184A/B_N"/>
</dbReference>
<evidence type="ECO:0000256" key="1">
    <source>
        <dbReference type="ARBA" id="ARBA00023054"/>
    </source>
</evidence>
<accession>A0A4U5TY98</accession>
<feature type="compositionally biased region" description="Basic and acidic residues" evidence="3">
    <location>
        <begin position="424"/>
        <end position="434"/>
    </location>
</feature>
<evidence type="ECO:0000313" key="6">
    <source>
        <dbReference type="Proteomes" id="UP000298787"/>
    </source>
</evidence>
<dbReference type="Proteomes" id="UP000298787">
    <property type="component" value="Chromosome 1"/>
</dbReference>
<evidence type="ECO:0000313" key="5">
    <source>
        <dbReference type="EMBL" id="TKS66449.1"/>
    </source>
</evidence>
<reference evidence="5 6" key="1">
    <citation type="submission" date="2019-01" db="EMBL/GenBank/DDBJ databases">
        <title>Genome Assembly of Collichthys lucidus.</title>
        <authorList>
            <person name="Cai M."/>
            <person name="Xiao S."/>
        </authorList>
    </citation>
    <scope>NUCLEOTIDE SEQUENCE [LARGE SCALE GENOMIC DNA]</scope>
    <source>
        <strain evidence="5">JT15FE1705JMU</strain>
        <tissue evidence="5">Muscle</tissue>
    </source>
</reference>
<keyword evidence="1 2" id="KW-0175">Coiled coil</keyword>
<evidence type="ECO:0000259" key="4">
    <source>
        <dbReference type="Pfam" id="PF15665"/>
    </source>
</evidence>
<feature type="region of interest" description="Disordered" evidence="3">
    <location>
        <begin position="1"/>
        <end position="28"/>
    </location>
</feature>